<dbReference type="EMBL" id="CAJVRM010000021">
    <property type="protein sequence ID" value="CAG8971539.1"/>
    <property type="molecule type" value="Genomic_DNA"/>
</dbReference>
<protein>
    <recommendedName>
        <fullName evidence="2">NADP-dependent oxidoreductase domain-containing protein</fullName>
    </recommendedName>
</protein>
<dbReference type="Gene3D" id="3.20.20.100">
    <property type="entry name" value="NADP-dependent oxidoreductase domain"/>
    <property type="match status" value="2"/>
</dbReference>
<dbReference type="Pfam" id="PF00248">
    <property type="entry name" value="Aldo_ket_red"/>
    <property type="match status" value="1"/>
</dbReference>
<reference evidence="3" key="1">
    <citation type="submission" date="2021-07" db="EMBL/GenBank/DDBJ databases">
        <authorList>
            <person name="Durling M."/>
        </authorList>
    </citation>
    <scope>NUCLEOTIDE SEQUENCE</scope>
</reference>
<dbReference type="SUPFAM" id="SSF51430">
    <property type="entry name" value="NAD(P)-linked oxidoreductase"/>
    <property type="match status" value="1"/>
</dbReference>
<dbReference type="PANTHER" id="PTHR43364:SF4">
    <property type="entry name" value="NAD(P)-LINKED OXIDOREDUCTASE SUPERFAMILY PROTEIN"/>
    <property type="match status" value="1"/>
</dbReference>
<proteinExistence type="predicted"/>
<evidence type="ECO:0000256" key="1">
    <source>
        <dbReference type="ARBA" id="ARBA00023002"/>
    </source>
</evidence>
<sequence>MSQPKAIFGAALLGMSFNDVNAVDDVLDTLSRYGANHIDTAPRYPPFERGTSERLLGNANAEAKGFSIDSKVLATPGGAGELEPENVKISISDTLARLKSTQLGVVGFQPDQLQDFLEVARINNRIRPTVYQGEYNNLTRGMEEKILPLLRAQGISYYAHCPLAAGFLTGNFTHGKYAGTRYATDHPLHHVFHERYDNEALHQALLEIENAGVEHGIPVHEVALRWIFHHSSLEKEDGVITGCTNLQQIKENGELIRRGPLPEDVVEIVGKVWRSLKAERGELL</sequence>
<gene>
    <name evidence="3" type="ORF">HYALB_00005435</name>
</gene>
<evidence type="ECO:0000313" key="4">
    <source>
        <dbReference type="Proteomes" id="UP000701801"/>
    </source>
</evidence>
<evidence type="ECO:0000313" key="3">
    <source>
        <dbReference type="EMBL" id="CAG8971539.1"/>
    </source>
</evidence>
<dbReference type="InterPro" id="IPR023210">
    <property type="entry name" value="NADP_OxRdtase_dom"/>
</dbReference>
<dbReference type="PANTHER" id="PTHR43364">
    <property type="entry name" value="NADH-SPECIFIC METHYLGLYOXAL REDUCTASE-RELATED"/>
    <property type="match status" value="1"/>
</dbReference>
<dbReference type="GO" id="GO:0016491">
    <property type="term" value="F:oxidoreductase activity"/>
    <property type="evidence" value="ECO:0007669"/>
    <property type="project" value="UniProtKB-KW"/>
</dbReference>
<dbReference type="InterPro" id="IPR050523">
    <property type="entry name" value="AKR_Detox_Biosynth"/>
</dbReference>
<comment type="caution">
    <text evidence="3">The sequence shown here is derived from an EMBL/GenBank/DDBJ whole genome shotgun (WGS) entry which is preliminary data.</text>
</comment>
<organism evidence="3 4">
    <name type="scientific">Hymenoscyphus albidus</name>
    <dbReference type="NCBI Taxonomy" id="595503"/>
    <lineage>
        <taxon>Eukaryota</taxon>
        <taxon>Fungi</taxon>
        <taxon>Dikarya</taxon>
        <taxon>Ascomycota</taxon>
        <taxon>Pezizomycotina</taxon>
        <taxon>Leotiomycetes</taxon>
        <taxon>Helotiales</taxon>
        <taxon>Helotiaceae</taxon>
        <taxon>Hymenoscyphus</taxon>
    </lineage>
</organism>
<feature type="domain" description="NADP-dependent oxidoreductase" evidence="2">
    <location>
        <begin position="103"/>
        <end position="272"/>
    </location>
</feature>
<dbReference type="Proteomes" id="UP000701801">
    <property type="component" value="Unassembled WGS sequence"/>
</dbReference>
<dbReference type="InterPro" id="IPR036812">
    <property type="entry name" value="NAD(P)_OxRdtase_dom_sf"/>
</dbReference>
<keyword evidence="4" id="KW-1185">Reference proteome</keyword>
<keyword evidence="1" id="KW-0560">Oxidoreductase</keyword>
<dbReference type="AlphaFoldDB" id="A0A9N9LAA2"/>
<dbReference type="OrthoDB" id="48988at2759"/>
<accession>A0A9N9LAA2</accession>
<name>A0A9N9LAA2_9HELO</name>
<evidence type="ECO:0000259" key="2">
    <source>
        <dbReference type="Pfam" id="PF00248"/>
    </source>
</evidence>